<dbReference type="AlphaFoldDB" id="A0A378I419"/>
<feature type="chain" id="PRO_5016971562" evidence="3">
    <location>
        <begin position="21"/>
        <end position="219"/>
    </location>
</feature>
<evidence type="ECO:0000256" key="1">
    <source>
        <dbReference type="ARBA" id="ARBA00022729"/>
    </source>
</evidence>
<dbReference type="PANTHER" id="PTHR31284:SF10">
    <property type="entry name" value="ACID PHOSPHATASE-LIKE PROTEIN"/>
    <property type="match status" value="1"/>
</dbReference>
<dbReference type="SUPFAM" id="SSF56784">
    <property type="entry name" value="HAD-like"/>
    <property type="match status" value="1"/>
</dbReference>
<proteinExistence type="predicted"/>
<evidence type="ECO:0000313" key="5">
    <source>
        <dbReference type="Proteomes" id="UP000254968"/>
    </source>
</evidence>
<dbReference type="RefSeq" id="WP_115303113.1">
    <property type="nucleotide sequence ID" value="NZ_CAAAHO010000002.1"/>
</dbReference>
<dbReference type="InterPro" id="IPR023214">
    <property type="entry name" value="HAD_sf"/>
</dbReference>
<dbReference type="EMBL" id="UGNV01000001">
    <property type="protein sequence ID" value="STX29441.1"/>
    <property type="molecule type" value="Genomic_DNA"/>
</dbReference>
<organism evidence="4 5">
    <name type="scientific">Legionella beliardensis</name>
    <dbReference type="NCBI Taxonomy" id="91822"/>
    <lineage>
        <taxon>Bacteria</taxon>
        <taxon>Pseudomonadati</taxon>
        <taxon>Pseudomonadota</taxon>
        <taxon>Gammaproteobacteria</taxon>
        <taxon>Legionellales</taxon>
        <taxon>Legionellaceae</taxon>
        <taxon>Legionella</taxon>
    </lineage>
</organism>
<accession>A0A378I419</accession>
<keyword evidence="1 3" id="KW-0732">Signal</keyword>
<reference evidence="4 5" key="1">
    <citation type="submission" date="2018-06" db="EMBL/GenBank/DDBJ databases">
        <authorList>
            <consortium name="Pathogen Informatics"/>
            <person name="Doyle S."/>
        </authorList>
    </citation>
    <scope>NUCLEOTIDE SEQUENCE [LARGE SCALE GENOMIC DNA]</scope>
    <source>
        <strain evidence="4 5">NCTC13315</strain>
    </source>
</reference>
<dbReference type="Proteomes" id="UP000254968">
    <property type="component" value="Unassembled WGS sequence"/>
</dbReference>
<keyword evidence="5" id="KW-1185">Reference proteome</keyword>
<dbReference type="InterPro" id="IPR005519">
    <property type="entry name" value="Acid_phosphat_B-like"/>
</dbReference>
<sequence>MKYIRIFFVISCVLSFNAVAEPPNLSLIKKEIETYHDSGAYEQELTNAIMQAHQYITNQVATNNHRQAKKQLAVVLDIDETSLSNYDKLARRNFMGTQAEIHQEILAANSLPIKPMLSLYNDALKQGVKVFFVTGRQQSECEVTAKNLLNAGYKNWAGLYCKPDNYSLPSIINFKAKTRALITKQGYTIVATIGDQYSDLLGGFAQKEFKLPNPFYYLP</sequence>
<dbReference type="Pfam" id="PF03767">
    <property type="entry name" value="Acid_phosphat_B"/>
    <property type="match status" value="1"/>
</dbReference>
<name>A0A378I419_9GAMM</name>
<evidence type="ECO:0000313" key="4">
    <source>
        <dbReference type="EMBL" id="STX29441.1"/>
    </source>
</evidence>
<evidence type="ECO:0000256" key="2">
    <source>
        <dbReference type="ARBA" id="ARBA00023180"/>
    </source>
</evidence>
<gene>
    <name evidence="4" type="ORF">NCTC13315_01984</name>
</gene>
<protein>
    <submittedName>
        <fullName evidence="4">Acid phosphatase, class B</fullName>
    </submittedName>
</protein>
<dbReference type="InterPro" id="IPR036412">
    <property type="entry name" value="HAD-like_sf"/>
</dbReference>
<dbReference type="PANTHER" id="PTHR31284">
    <property type="entry name" value="ACID PHOSPHATASE-LIKE PROTEIN"/>
    <property type="match status" value="1"/>
</dbReference>
<evidence type="ECO:0000256" key="3">
    <source>
        <dbReference type="SAM" id="SignalP"/>
    </source>
</evidence>
<dbReference type="InterPro" id="IPR014403">
    <property type="entry name" value="APS1/VSP"/>
</dbReference>
<dbReference type="Gene3D" id="3.40.50.1000">
    <property type="entry name" value="HAD superfamily/HAD-like"/>
    <property type="match status" value="1"/>
</dbReference>
<feature type="signal peptide" evidence="3">
    <location>
        <begin position="1"/>
        <end position="20"/>
    </location>
</feature>
<dbReference type="PIRSF" id="PIRSF002674">
    <property type="entry name" value="VSP"/>
    <property type="match status" value="1"/>
</dbReference>
<dbReference type="OrthoDB" id="193314at2"/>
<keyword evidence="2" id="KW-0325">Glycoprotein</keyword>